<dbReference type="GO" id="GO:0045116">
    <property type="term" value="P:protein neddylation"/>
    <property type="evidence" value="ECO:0007669"/>
    <property type="project" value="UniProtKB-UniRule"/>
</dbReference>
<evidence type="ECO:0000256" key="4">
    <source>
        <dbReference type="ARBA" id="ARBA00022786"/>
    </source>
</evidence>
<dbReference type="FunCoup" id="A0A0C3EK27">
    <property type="interactions" value="861"/>
</dbReference>
<dbReference type="OrthoDB" id="1708823at2759"/>
<gene>
    <name evidence="8" type="ORF">PILCRDRAFT_803193</name>
</gene>
<feature type="region of interest" description="Disordered" evidence="6">
    <location>
        <begin position="1"/>
        <end position="23"/>
    </location>
</feature>
<dbReference type="SUPFAM" id="SSF69572">
    <property type="entry name" value="Activating enzymes of the ubiquitin-like proteins"/>
    <property type="match status" value="1"/>
</dbReference>
<sequence length="523" mass="57183">MSESQTINEATTNIQTGQPDAKTRRYDRQLRLWAATGQNALESSRILVLSASATSTSILKNLVLPGIGHFTILDASNVTPQDAGNNFFLDGPDSIGKNRAEEAVRLLGELNDGVGGTAVKESVGEVLAKQPDWVKRFTLVIAHNLENNLLEKLSTLLWEDEAGPPLVVVKSAGFLAEFFIQFRDHSVIESHSDSAPSLRITNPFPSLLSLATSLDFSKMDPTDHSHVPYVLILVHALENWKKIHGGSPPKTYAEKQEFKKTILAMKVKQDEENFDEAEAQAYRCWSETKIPSDISSLFSLPAPSPSSNPNTFQFYTLLSALKTFTSIQPPYALPLSATLPDMHTSTDTYVHLQKLYKARAEEEKAVFKELLKKEGGGENVDEEAVDNFLKNCHALKVLKGKKWGAFDTDREALATALQTYPKEASTHLALSALSALPTDVSPAEESLRATAQNIVGQDVELPDEFDNAVGEIARSPSADLPTTSAFLGGLVAQEAIKMITKQYVPVNGYCVVDLVETWTGVIA</sequence>
<reference evidence="8 9" key="1">
    <citation type="submission" date="2014-04" db="EMBL/GenBank/DDBJ databases">
        <authorList>
            <consortium name="DOE Joint Genome Institute"/>
            <person name="Kuo A."/>
            <person name="Tarkka M."/>
            <person name="Buscot F."/>
            <person name="Kohler A."/>
            <person name="Nagy L.G."/>
            <person name="Floudas D."/>
            <person name="Copeland A."/>
            <person name="Barry K.W."/>
            <person name="Cichocki N."/>
            <person name="Veneault-Fourrey C."/>
            <person name="LaButti K."/>
            <person name="Lindquist E.A."/>
            <person name="Lipzen A."/>
            <person name="Lundell T."/>
            <person name="Morin E."/>
            <person name="Murat C."/>
            <person name="Sun H."/>
            <person name="Tunlid A."/>
            <person name="Henrissat B."/>
            <person name="Grigoriev I.V."/>
            <person name="Hibbett D.S."/>
            <person name="Martin F."/>
            <person name="Nordberg H.P."/>
            <person name="Cantor M.N."/>
            <person name="Hua S.X."/>
        </authorList>
    </citation>
    <scope>NUCLEOTIDE SEQUENCE [LARGE SCALE GENOMIC DNA]</scope>
    <source>
        <strain evidence="8 9">F 1598</strain>
    </source>
</reference>
<name>A0A0C3EK27_PILCF</name>
<comment type="similarity">
    <text evidence="2 5">Belongs to the ubiquitin-activating E1 family. ULA1 subfamily.</text>
</comment>
<feature type="domain" description="THIF-type NAD/FAD binding fold" evidence="7">
    <location>
        <begin position="26"/>
        <end position="140"/>
    </location>
</feature>
<evidence type="ECO:0000256" key="5">
    <source>
        <dbReference type="PIRNR" id="PIRNR039099"/>
    </source>
</evidence>
<evidence type="ECO:0000256" key="6">
    <source>
        <dbReference type="SAM" id="MobiDB-lite"/>
    </source>
</evidence>
<evidence type="ECO:0000256" key="1">
    <source>
        <dbReference type="ARBA" id="ARBA00005032"/>
    </source>
</evidence>
<proteinExistence type="inferred from homology"/>
<evidence type="ECO:0000313" key="9">
    <source>
        <dbReference type="Proteomes" id="UP000054166"/>
    </source>
</evidence>
<evidence type="ECO:0000256" key="2">
    <source>
        <dbReference type="ARBA" id="ARBA00006868"/>
    </source>
</evidence>
<dbReference type="InterPro" id="IPR030667">
    <property type="entry name" value="APP-BP1"/>
</dbReference>
<dbReference type="GO" id="GO:0005737">
    <property type="term" value="C:cytoplasm"/>
    <property type="evidence" value="ECO:0007669"/>
    <property type="project" value="TreeGrafter"/>
</dbReference>
<dbReference type="PANTHER" id="PTHR10953">
    <property type="entry name" value="UBIQUITIN-ACTIVATING ENZYME E1"/>
    <property type="match status" value="1"/>
</dbReference>
<dbReference type="Gene3D" id="3.40.50.12550">
    <property type="entry name" value="Ubiquitin-activating enzyme E1, inactive adenylation domain, subdomain 2"/>
    <property type="match status" value="1"/>
</dbReference>
<dbReference type="Proteomes" id="UP000054166">
    <property type="component" value="Unassembled WGS sequence"/>
</dbReference>
<dbReference type="AlphaFoldDB" id="A0A0C3EK27"/>
<dbReference type="Gene3D" id="3.40.50.720">
    <property type="entry name" value="NAD(P)-binding Rossmann-like Domain"/>
    <property type="match status" value="1"/>
</dbReference>
<evidence type="ECO:0000313" key="8">
    <source>
        <dbReference type="EMBL" id="KIM72980.1"/>
    </source>
</evidence>
<dbReference type="HOGENOM" id="CLU_019618_2_1_1"/>
<comment type="pathway">
    <text evidence="1 5">Protein modification; protein neddylation.</text>
</comment>
<dbReference type="Pfam" id="PF00899">
    <property type="entry name" value="ThiF"/>
    <property type="match status" value="1"/>
</dbReference>
<dbReference type="GO" id="GO:0019781">
    <property type="term" value="F:NEDD8 activating enzyme activity"/>
    <property type="evidence" value="ECO:0007669"/>
    <property type="project" value="UniProtKB-UniRule"/>
</dbReference>
<organism evidence="8 9">
    <name type="scientific">Piloderma croceum (strain F 1598)</name>
    <dbReference type="NCBI Taxonomy" id="765440"/>
    <lineage>
        <taxon>Eukaryota</taxon>
        <taxon>Fungi</taxon>
        <taxon>Dikarya</taxon>
        <taxon>Basidiomycota</taxon>
        <taxon>Agaricomycotina</taxon>
        <taxon>Agaricomycetes</taxon>
        <taxon>Agaricomycetidae</taxon>
        <taxon>Atheliales</taxon>
        <taxon>Atheliaceae</taxon>
        <taxon>Piloderma</taxon>
    </lineage>
</organism>
<evidence type="ECO:0000256" key="3">
    <source>
        <dbReference type="ARBA" id="ARBA00015407"/>
    </source>
</evidence>
<reference evidence="9" key="2">
    <citation type="submission" date="2015-01" db="EMBL/GenBank/DDBJ databases">
        <title>Evolutionary Origins and Diversification of the Mycorrhizal Mutualists.</title>
        <authorList>
            <consortium name="DOE Joint Genome Institute"/>
            <consortium name="Mycorrhizal Genomics Consortium"/>
            <person name="Kohler A."/>
            <person name="Kuo A."/>
            <person name="Nagy L.G."/>
            <person name="Floudas D."/>
            <person name="Copeland A."/>
            <person name="Barry K.W."/>
            <person name="Cichocki N."/>
            <person name="Veneault-Fourrey C."/>
            <person name="LaButti K."/>
            <person name="Lindquist E.A."/>
            <person name="Lipzen A."/>
            <person name="Lundell T."/>
            <person name="Morin E."/>
            <person name="Murat C."/>
            <person name="Riley R."/>
            <person name="Ohm R."/>
            <person name="Sun H."/>
            <person name="Tunlid A."/>
            <person name="Henrissat B."/>
            <person name="Grigoriev I.V."/>
            <person name="Hibbett D.S."/>
            <person name="Martin F."/>
        </authorList>
    </citation>
    <scope>NUCLEOTIDE SEQUENCE [LARGE SCALE GENOMIC DNA]</scope>
    <source>
        <strain evidence="9">F 1598</strain>
    </source>
</reference>
<dbReference type="InParanoid" id="A0A0C3EK27"/>
<dbReference type="FunFam" id="3.40.50.720:FF:000475">
    <property type="entry name" value="NEDD8-activating enzyme E1 regulatory subunit"/>
    <property type="match status" value="1"/>
</dbReference>
<dbReference type="EMBL" id="KN833098">
    <property type="protein sequence ID" value="KIM72980.1"/>
    <property type="molecule type" value="Genomic_DNA"/>
</dbReference>
<dbReference type="PANTHER" id="PTHR10953:SF29">
    <property type="entry name" value="NEDD8-ACTIVATING ENZYME E1 REGULATORY SUBUNIT"/>
    <property type="match status" value="1"/>
</dbReference>
<keyword evidence="9" id="KW-1185">Reference proteome</keyword>
<evidence type="ECO:0000259" key="7">
    <source>
        <dbReference type="Pfam" id="PF00899"/>
    </source>
</evidence>
<dbReference type="UniPathway" id="UPA00885"/>
<dbReference type="InterPro" id="IPR035985">
    <property type="entry name" value="Ubiquitin-activating_enz"/>
</dbReference>
<keyword evidence="4 5" id="KW-0833">Ubl conjugation pathway</keyword>
<protein>
    <recommendedName>
        <fullName evidence="3 5">NEDD8-activating enzyme E1 regulatory subunit</fullName>
    </recommendedName>
</protein>
<dbReference type="InterPro" id="IPR045886">
    <property type="entry name" value="ThiF/MoeB/HesA"/>
</dbReference>
<accession>A0A0C3EK27</accession>
<dbReference type="InterPro" id="IPR000594">
    <property type="entry name" value="ThiF_NAD_FAD-bd"/>
</dbReference>
<dbReference type="STRING" id="765440.A0A0C3EK27"/>
<dbReference type="PIRSF" id="PIRSF039099">
    <property type="entry name" value="APP-BP1"/>
    <property type="match status" value="1"/>
</dbReference>
<feature type="compositionally biased region" description="Polar residues" evidence="6">
    <location>
        <begin position="1"/>
        <end position="18"/>
    </location>
</feature>
<comment type="function">
    <text evidence="5">Regulatory subunit of the dimeric UBA3-ULA1 E1 enzyme.</text>
</comment>